<feature type="region of interest" description="Disordered" evidence="5">
    <location>
        <begin position="490"/>
        <end position="513"/>
    </location>
</feature>
<evidence type="ECO:0000256" key="1">
    <source>
        <dbReference type="ARBA" id="ARBA00023015"/>
    </source>
</evidence>
<evidence type="ECO:0000256" key="4">
    <source>
        <dbReference type="ARBA" id="ARBA00023242"/>
    </source>
</evidence>
<dbReference type="PROSITE" id="PS50863">
    <property type="entry name" value="B3"/>
    <property type="match status" value="2"/>
</dbReference>
<sequence>MRRACSMCLINCFKLHGTRGEDEDANACLYCALRKPELTEIVANVQVDRHPSFLKKITASTMSTFRLPLSFVADHAERLGDSVVLEGPGKEQWRVELYHSFQTLSINFGQGWEQFVADHVLQIGDQLAFSLSDKSFFQVEVYDGFGVQKRSAIDATNTSLDHKSIKNIDSKDLHSSDVAPVARQEVQDKPEKATQSAEQLLIDLIQSSESESRIVSAPVNALEIVEAAGPEDLGRPAMELAKIDEGGERYLPPQTLVGGKVFSQRRPVTELEKVQALRRAHALELVNPNTLMVMSKGHVYSGFWLTIPKRFTKDWMPVENKEITLLNKGGHKWPTKWLAAQRGLSAGWRRFSLDHRLEEHDVCVLELVDKAEHTLLVHIFRVLGGPEEDPGLYTSASTPLRSFEGRRTPKKCYSAASNGYRAHCNLREGQENVNKIKRKRTWESSSGMKNLKRKLCLLEDDEASRSLAKANTRLENGQDHQTAENLVNLTPMDTRDGNGPQNNVTSNSAELNPRASYDTEIDPTITPHEVLRPPCTGLVKLAMNLLKDLEAIDPPETLPASADEVHEQISNFPNVSMPEGYLPTSPSIEAYDGRKKDQAQLYKVVNIHKGRNVGNNTDFLAEIQGYTEESSAATLDRDKDTGFLWIPSDHFEWDMLHCRINS</sequence>
<dbReference type="PANTHER" id="PTHR31391">
    <property type="entry name" value="B3 DOMAIN-CONTAINING PROTEIN OS11G0197600-RELATED"/>
    <property type="match status" value="1"/>
</dbReference>
<dbReference type="Pfam" id="PF02362">
    <property type="entry name" value="B3"/>
    <property type="match status" value="2"/>
</dbReference>
<feature type="domain" description="TF-B3" evidence="6">
    <location>
        <begin position="290"/>
        <end position="383"/>
    </location>
</feature>
<dbReference type="Gene3D" id="2.40.330.10">
    <property type="entry name" value="DNA-binding pseudobarrel domain"/>
    <property type="match status" value="2"/>
</dbReference>
<dbReference type="CDD" id="cd10017">
    <property type="entry name" value="B3_DNA"/>
    <property type="match status" value="2"/>
</dbReference>
<dbReference type="PANTHER" id="PTHR31391:SF157">
    <property type="entry name" value="B3 DOMAIN-CONTAINING PROTEIN REM16"/>
    <property type="match status" value="1"/>
</dbReference>
<dbReference type="InterPro" id="IPR003340">
    <property type="entry name" value="B3_DNA-bd"/>
</dbReference>
<evidence type="ECO:0000256" key="5">
    <source>
        <dbReference type="SAM" id="MobiDB-lite"/>
    </source>
</evidence>
<comment type="caution">
    <text evidence="7">The sequence shown here is derived from an EMBL/GenBank/DDBJ whole genome shotgun (WGS) entry which is preliminary data.</text>
</comment>
<protein>
    <recommendedName>
        <fullName evidence="6">TF-B3 domain-containing protein</fullName>
    </recommendedName>
</protein>
<keyword evidence="2" id="KW-0238">DNA-binding</keyword>
<keyword evidence="3" id="KW-0804">Transcription</keyword>
<dbReference type="EMBL" id="CM026427">
    <property type="protein sequence ID" value="KAG0570928.1"/>
    <property type="molecule type" value="Genomic_DNA"/>
</dbReference>
<dbReference type="SUPFAM" id="SSF101936">
    <property type="entry name" value="DNA-binding pseudobarrel domain"/>
    <property type="match status" value="2"/>
</dbReference>
<evidence type="ECO:0000313" key="8">
    <source>
        <dbReference type="Proteomes" id="UP000822688"/>
    </source>
</evidence>
<reference evidence="7 8" key="1">
    <citation type="submission" date="2020-06" db="EMBL/GenBank/DDBJ databases">
        <title>WGS assembly of Ceratodon purpureus strain R40.</title>
        <authorList>
            <person name="Carey S.B."/>
            <person name="Jenkins J."/>
            <person name="Shu S."/>
            <person name="Lovell J.T."/>
            <person name="Sreedasyam A."/>
            <person name="Maumus F."/>
            <person name="Tiley G.P."/>
            <person name="Fernandez-Pozo N."/>
            <person name="Barry K."/>
            <person name="Chen C."/>
            <person name="Wang M."/>
            <person name="Lipzen A."/>
            <person name="Daum C."/>
            <person name="Saski C.A."/>
            <person name="Payton A.C."/>
            <person name="Mcbreen J.C."/>
            <person name="Conrad R.E."/>
            <person name="Kollar L.M."/>
            <person name="Olsson S."/>
            <person name="Huttunen S."/>
            <person name="Landis J.B."/>
            <person name="Wickett N.J."/>
            <person name="Johnson M.G."/>
            <person name="Rensing S.A."/>
            <person name="Grimwood J."/>
            <person name="Schmutz J."/>
            <person name="Mcdaniel S.F."/>
        </authorList>
    </citation>
    <scope>NUCLEOTIDE SEQUENCE [LARGE SCALE GENOMIC DNA]</scope>
    <source>
        <strain evidence="7 8">R40</strain>
    </source>
</reference>
<feature type="compositionally biased region" description="Polar residues" evidence="5">
    <location>
        <begin position="499"/>
        <end position="510"/>
    </location>
</feature>
<keyword evidence="4" id="KW-0539">Nucleus</keyword>
<keyword evidence="1" id="KW-0805">Transcription regulation</keyword>
<accession>A0A8T0HJG1</accession>
<gene>
    <name evidence="7" type="ORF">KC19_6G198000</name>
</gene>
<dbReference type="InterPro" id="IPR015300">
    <property type="entry name" value="DNA-bd_pseudobarrel_sf"/>
</dbReference>
<name>A0A8T0HJG1_CERPU</name>
<dbReference type="SMART" id="SM01019">
    <property type="entry name" value="B3"/>
    <property type="match status" value="2"/>
</dbReference>
<dbReference type="Proteomes" id="UP000822688">
    <property type="component" value="Chromosome 6"/>
</dbReference>
<dbReference type="GO" id="GO:0003677">
    <property type="term" value="F:DNA binding"/>
    <property type="evidence" value="ECO:0007669"/>
    <property type="project" value="UniProtKB-KW"/>
</dbReference>
<evidence type="ECO:0000313" key="7">
    <source>
        <dbReference type="EMBL" id="KAG0570928.1"/>
    </source>
</evidence>
<evidence type="ECO:0000256" key="2">
    <source>
        <dbReference type="ARBA" id="ARBA00023125"/>
    </source>
</evidence>
<organism evidence="7 8">
    <name type="scientific">Ceratodon purpureus</name>
    <name type="common">Fire moss</name>
    <name type="synonym">Dicranum purpureum</name>
    <dbReference type="NCBI Taxonomy" id="3225"/>
    <lineage>
        <taxon>Eukaryota</taxon>
        <taxon>Viridiplantae</taxon>
        <taxon>Streptophyta</taxon>
        <taxon>Embryophyta</taxon>
        <taxon>Bryophyta</taxon>
        <taxon>Bryophytina</taxon>
        <taxon>Bryopsida</taxon>
        <taxon>Dicranidae</taxon>
        <taxon>Pseudoditrichales</taxon>
        <taxon>Ditrichaceae</taxon>
        <taxon>Ceratodon</taxon>
    </lineage>
</organism>
<evidence type="ECO:0000256" key="3">
    <source>
        <dbReference type="ARBA" id="ARBA00023163"/>
    </source>
</evidence>
<evidence type="ECO:0000259" key="6">
    <source>
        <dbReference type="PROSITE" id="PS50863"/>
    </source>
</evidence>
<dbReference type="InterPro" id="IPR044837">
    <property type="entry name" value="REM16-like"/>
</dbReference>
<dbReference type="AlphaFoldDB" id="A0A8T0HJG1"/>
<keyword evidence="8" id="KW-1185">Reference proteome</keyword>
<proteinExistence type="predicted"/>
<feature type="domain" description="TF-B3" evidence="6">
    <location>
        <begin position="50"/>
        <end position="145"/>
    </location>
</feature>